<sequence>IAVVLCYLLLSSLSLFSDFCPTPSSRNVPFPASLAHSGPEPPAAKPPRGNCTCAVMEDHFLRMAEAAYKNIRRTDRSPASFEQFKRELTQTNCILKESVDIVNEIKDLCEHWQESNVVKTRLQS</sequence>
<proteinExistence type="predicted"/>
<protein>
    <submittedName>
        <fullName evidence="2">Uncharacterized protein</fullName>
    </submittedName>
</protein>
<evidence type="ECO:0000313" key="2">
    <source>
        <dbReference type="EMBL" id="KAK7475781.1"/>
    </source>
</evidence>
<feature type="signal peptide" evidence="1">
    <location>
        <begin position="1"/>
        <end position="16"/>
    </location>
</feature>
<gene>
    <name evidence="2" type="ORF">BaRGS_00033002</name>
</gene>
<feature type="chain" id="PRO_5044881064" evidence="1">
    <location>
        <begin position="17"/>
        <end position="124"/>
    </location>
</feature>
<evidence type="ECO:0000256" key="1">
    <source>
        <dbReference type="SAM" id="SignalP"/>
    </source>
</evidence>
<keyword evidence="3" id="KW-1185">Reference proteome</keyword>
<dbReference type="AlphaFoldDB" id="A0ABD0JLV4"/>
<reference evidence="2 3" key="1">
    <citation type="journal article" date="2023" name="Sci. Data">
        <title>Genome assembly of the Korean intertidal mud-creeper Batillaria attramentaria.</title>
        <authorList>
            <person name="Patra A.K."/>
            <person name="Ho P.T."/>
            <person name="Jun S."/>
            <person name="Lee S.J."/>
            <person name="Kim Y."/>
            <person name="Won Y.J."/>
        </authorList>
    </citation>
    <scope>NUCLEOTIDE SEQUENCE [LARGE SCALE GENOMIC DNA]</scope>
    <source>
        <strain evidence="2">Wonlab-2016</strain>
    </source>
</reference>
<organism evidence="2 3">
    <name type="scientific">Batillaria attramentaria</name>
    <dbReference type="NCBI Taxonomy" id="370345"/>
    <lineage>
        <taxon>Eukaryota</taxon>
        <taxon>Metazoa</taxon>
        <taxon>Spiralia</taxon>
        <taxon>Lophotrochozoa</taxon>
        <taxon>Mollusca</taxon>
        <taxon>Gastropoda</taxon>
        <taxon>Caenogastropoda</taxon>
        <taxon>Sorbeoconcha</taxon>
        <taxon>Cerithioidea</taxon>
        <taxon>Batillariidae</taxon>
        <taxon>Batillaria</taxon>
    </lineage>
</organism>
<comment type="caution">
    <text evidence="2">The sequence shown here is derived from an EMBL/GenBank/DDBJ whole genome shotgun (WGS) entry which is preliminary data.</text>
</comment>
<evidence type="ECO:0000313" key="3">
    <source>
        <dbReference type="Proteomes" id="UP001519460"/>
    </source>
</evidence>
<name>A0ABD0JLV4_9CAEN</name>
<feature type="non-terminal residue" evidence="2">
    <location>
        <position position="1"/>
    </location>
</feature>
<accession>A0ABD0JLV4</accession>
<dbReference type="Proteomes" id="UP001519460">
    <property type="component" value="Unassembled WGS sequence"/>
</dbReference>
<keyword evidence="1" id="KW-0732">Signal</keyword>
<dbReference type="EMBL" id="JACVVK020000394">
    <property type="protein sequence ID" value="KAK7475781.1"/>
    <property type="molecule type" value="Genomic_DNA"/>
</dbReference>